<dbReference type="InterPro" id="IPR018107">
    <property type="entry name" value="Na-dicarboxylate_symporter_CS"/>
</dbReference>
<sequence length="483" mass="52069">MKKLPLHIKIIIGLALGIIWAFVSSYLGWNQFTIDWIDPFGKIFIRILKAIAVPLVLLSIISGVSSLTDINRLGKLGLKTISFYLASTILAVGIGLAIVNLVQPGKFVNEDQRVKNRIKYELWVKNNPDVPKPKDGRSFLTDAKFDDKVSSAISDQVMDSLRAAAIQTDSKVSKLSESADETSSKGPLQFFVDMVPENVFGAFGSNSNMLQVIAFALFFGICLAMLPNDKVGGVISFVNGANEVILKMVDITMKAAPFFVFALLSGVIAKMADTPAEVLQIFKGLGSYSVTLLGGLLFMIFVLYPVITSLIIKKLSYKEFFKRMSPAQFLAFSTSSSAATLPVTMECVEENMGVSKKISSFVLPVGATVNMDGTSMYQAVAVVFLAQLHMVDLTLGQQLTIVLTATLASIGSAAVPSAGLVMMIIVLNSVGLNPAWVAIIFPVDRILDMFRTVVNVTGDATVSTLIAKSEGELNVPDDVPANK</sequence>
<dbReference type="InterPro" id="IPR001991">
    <property type="entry name" value="Na-dicarboxylate_symporter"/>
</dbReference>
<dbReference type="AlphaFoldDB" id="A0A937DJ96"/>
<evidence type="ECO:0000313" key="10">
    <source>
        <dbReference type="Proteomes" id="UP000642920"/>
    </source>
</evidence>
<dbReference type="PANTHER" id="PTHR11958:SF63">
    <property type="entry name" value="AMINO ACID TRANSPORTER"/>
    <property type="match status" value="1"/>
</dbReference>
<dbReference type="EMBL" id="JAERQG010000001">
    <property type="protein sequence ID" value="MBL0764659.1"/>
    <property type="molecule type" value="Genomic_DNA"/>
</dbReference>
<keyword evidence="5 8" id="KW-1133">Transmembrane helix</keyword>
<accession>A0A937DJ96</accession>
<feature type="transmembrane region" description="Helical" evidence="8">
    <location>
        <begin position="209"/>
        <end position="226"/>
    </location>
</feature>
<keyword evidence="4" id="KW-0769">Symport</keyword>
<keyword evidence="7" id="KW-0325">Glycoprotein</keyword>
<dbReference type="GO" id="GO:0015293">
    <property type="term" value="F:symporter activity"/>
    <property type="evidence" value="ECO:0007669"/>
    <property type="project" value="UniProtKB-KW"/>
</dbReference>
<dbReference type="PANTHER" id="PTHR11958">
    <property type="entry name" value="SODIUM/DICARBOXYLATE SYMPORTER-RELATED"/>
    <property type="match status" value="1"/>
</dbReference>
<feature type="transmembrane region" description="Helical" evidence="8">
    <location>
        <begin position="292"/>
        <end position="312"/>
    </location>
</feature>
<evidence type="ECO:0000256" key="6">
    <source>
        <dbReference type="ARBA" id="ARBA00023136"/>
    </source>
</evidence>
<feature type="transmembrane region" description="Helical" evidence="8">
    <location>
        <begin position="420"/>
        <end position="441"/>
    </location>
</feature>
<dbReference type="Gene3D" id="1.10.3860.10">
    <property type="entry name" value="Sodium:dicarboxylate symporter"/>
    <property type="match status" value="1"/>
</dbReference>
<keyword evidence="10" id="KW-1185">Reference proteome</keyword>
<feature type="transmembrane region" description="Helical" evidence="8">
    <location>
        <begin position="82"/>
        <end position="102"/>
    </location>
</feature>
<evidence type="ECO:0000256" key="7">
    <source>
        <dbReference type="ARBA" id="ARBA00023180"/>
    </source>
</evidence>
<evidence type="ECO:0000313" key="9">
    <source>
        <dbReference type="EMBL" id="MBL0764659.1"/>
    </source>
</evidence>
<dbReference type="GO" id="GO:0016020">
    <property type="term" value="C:membrane"/>
    <property type="evidence" value="ECO:0007669"/>
    <property type="project" value="UniProtKB-SubCell"/>
</dbReference>
<evidence type="ECO:0000256" key="2">
    <source>
        <dbReference type="ARBA" id="ARBA00022448"/>
    </source>
</evidence>
<comment type="caution">
    <text evidence="9">The sequence shown here is derived from an EMBL/GenBank/DDBJ whole genome shotgun (WGS) entry which is preliminary data.</text>
</comment>
<dbReference type="PROSITE" id="PS00714">
    <property type="entry name" value="NA_DICARBOXYL_SYMP_2"/>
    <property type="match status" value="1"/>
</dbReference>
<organism evidence="9 10">
    <name type="scientific">Marivirga atlantica</name>
    <dbReference type="NCBI Taxonomy" id="1548457"/>
    <lineage>
        <taxon>Bacteria</taxon>
        <taxon>Pseudomonadati</taxon>
        <taxon>Bacteroidota</taxon>
        <taxon>Cytophagia</taxon>
        <taxon>Cytophagales</taxon>
        <taxon>Marivirgaceae</taxon>
        <taxon>Marivirga</taxon>
    </lineage>
</organism>
<keyword evidence="2" id="KW-0813">Transport</keyword>
<dbReference type="Pfam" id="PF00375">
    <property type="entry name" value="SDF"/>
    <property type="match status" value="1"/>
</dbReference>
<gene>
    <name evidence="9" type="ORF">JKP34_05310</name>
</gene>
<dbReference type="PRINTS" id="PR00173">
    <property type="entry name" value="EDTRNSPORT"/>
</dbReference>
<evidence type="ECO:0000256" key="8">
    <source>
        <dbReference type="SAM" id="Phobius"/>
    </source>
</evidence>
<keyword evidence="3 8" id="KW-0812">Transmembrane</keyword>
<dbReference type="InterPro" id="IPR050746">
    <property type="entry name" value="DAACS"/>
</dbReference>
<dbReference type="InterPro" id="IPR036458">
    <property type="entry name" value="Na:dicarbo_symporter_sf"/>
</dbReference>
<feature type="transmembrane region" description="Helical" evidence="8">
    <location>
        <begin position="47"/>
        <end position="70"/>
    </location>
</feature>
<dbReference type="SUPFAM" id="SSF118215">
    <property type="entry name" value="Proton glutamate symport protein"/>
    <property type="match status" value="1"/>
</dbReference>
<dbReference type="GO" id="GO:1902475">
    <property type="term" value="P:L-alpha-amino acid transmembrane transport"/>
    <property type="evidence" value="ECO:0007669"/>
    <property type="project" value="UniProtKB-ARBA"/>
</dbReference>
<comment type="subcellular location">
    <subcellularLocation>
        <location evidence="1">Membrane</location>
        <topology evidence="1">Multi-pass membrane protein</topology>
    </subcellularLocation>
</comment>
<protein>
    <submittedName>
        <fullName evidence="9">Dicarboxylate/amino acid:cation symporter</fullName>
    </submittedName>
</protein>
<evidence type="ECO:0000256" key="4">
    <source>
        <dbReference type="ARBA" id="ARBA00022847"/>
    </source>
</evidence>
<evidence type="ECO:0000256" key="1">
    <source>
        <dbReference type="ARBA" id="ARBA00004141"/>
    </source>
</evidence>
<name>A0A937DJ96_9BACT</name>
<keyword evidence="6 8" id="KW-0472">Membrane</keyword>
<proteinExistence type="predicted"/>
<dbReference type="Proteomes" id="UP000642920">
    <property type="component" value="Unassembled WGS sequence"/>
</dbReference>
<reference evidence="9" key="1">
    <citation type="submission" date="2021-01" db="EMBL/GenBank/DDBJ databases">
        <title>Marivirga sp. nov., isolated from intertidal surface sediments.</title>
        <authorList>
            <person name="Zhang M."/>
        </authorList>
    </citation>
    <scope>NUCLEOTIDE SEQUENCE</scope>
    <source>
        <strain evidence="9">SM1354</strain>
    </source>
</reference>
<evidence type="ECO:0000256" key="3">
    <source>
        <dbReference type="ARBA" id="ARBA00022692"/>
    </source>
</evidence>
<feature type="transmembrane region" description="Helical" evidence="8">
    <location>
        <begin position="7"/>
        <end position="27"/>
    </location>
</feature>
<dbReference type="RefSeq" id="WP_201918434.1">
    <property type="nucleotide sequence ID" value="NZ_JAERQG010000001.1"/>
</dbReference>
<evidence type="ECO:0000256" key="5">
    <source>
        <dbReference type="ARBA" id="ARBA00022989"/>
    </source>
</evidence>